<protein>
    <submittedName>
        <fullName evidence="2">Uncharacterized protein</fullName>
    </submittedName>
</protein>
<dbReference type="Proteomes" id="UP000501534">
    <property type="component" value="Chromosome"/>
</dbReference>
<keyword evidence="1" id="KW-1133">Transmembrane helix</keyword>
<dbReference type="AlphaFoldDB" id="A0A6M4H300"/>
<organism evidence="2 3">
    <name type="scientific">Usitatibacter rugosus</name>
    <dbReference type="NCBI Taxonomy" id="2732067"/>
    <lineage>
        <taxon>Bacteria</taxon>
        <taxon>Pseudomonadati</taxon>
        <taxon>Pseudomonadota</taxon>
        <taxon>Betaproteobacteria</taxon>
        <taxon>Nitrosomonadales</taxon>
        <taxon>Usitatibacteraceae</taxon>
        <taxon>Usitatibacter</taxon>
    </lineage>
</organism>
<dbReference type="EMBL" id="CP053069">
    <property type="protein sequence ID" value="QJR12197.1"/>
    <property type="molecule type" value="Genomic_DNA"/>
</dbReference>
<name>A0A6M4H300_9PROT</name>
<evidence type="ECO:0000256" key="1">
    <source>
        <dbReference type="SAM" id="Phobius"/>
    </source>
</evidence>
<accession>A0A6M4H300</accession>
<reference evidence="2 3" key="1">
    <citation type="submission" date="2020-04" db="EMBL/GenBank/DDBJ databases">
        <title>Usitatibacter rugosus gen. nov., sp. nov. and Usitatibacter palustris sp. nov., novel members of Usitatibacteraceae fam. nov. within the order Nitrosomonadales isolated from soil.</title>
        <authorList>
            <person name="Huber K.J."/>
            <person name="Neumann-Schaal M."/>
            <person name="Geppert A."/>
            <person name="Luckner M."/>
            <person name="Wanner G."/>
            <person name="Overmann J."/>
        </authorList>
    </citation>
    <scope>NUCLEOTIDE SEQUENCE [LARGE SCALE GENOMIC DNA]</scope>
    <source>
        <strain evidence="2 3">0125_3</strain>
    </source>
</reference>
<sequence>MRIIPRFIAEPVRRFFDRHGLLLGSLAGGIAFAAIAYWYAVVPFEELSGPRSWLARDLRDALGEGAARAFYVGLCAVLSTICWWTFYGCVRTFRRPEP</sequence>
<evidence type="ECO:0000313" key="2">
    <source>
        <dbReference type="EMBL" id="QJR12197.1"/>
    </source>
</evidence>
<keyword evidence="1" id="KW-0812">Transmembrane</keyword>
<keyword evidence="3" id="KW-1185">Reference proteome</keyword>
<keyword evidence="1" id="KW-0472">Membrane</keyword>
<dbReference type="RefSeq" id="WP_171094191.1">
    <property type="nucleotide sequence ID" value="NZ_CP053069.1"/>
</dbReference>
<gene>
    <name evidence="2" type="ORF">DSM104443_03282</name>
</gene>
<evidence type="ECO:0000313" key="3">
    <source>
        <dbReference type="Proteomes" id="UP000501534"/>
    </source>
</evidence>
<dbReference type="KEGG" id="uru:DSM104443_03282"/>
<feature type="transmembrane region" description="Helical" evidence="1">
    <location>
        <begin position="69"/>
        <end position="90"/>
    </location>
</feature>
<proteinExistence type="predicted"/>
<feature type="transmembrane region" description="Helical" evidence="1">
    <location>
        <begin position="21"/>
        <end position="40"/>
    </location>
</feature>